<feature type="compositionally biased region" description="Basic and acidic residues" evidence="1">
    <location>
        <begin position="151"/>
        <end position="162"/>
    </location>
</feature>
<name>A0A235H945_AZOBR</name>
<dbReference type="AlphaFoldDB" id="A0A235H945"/>
<proteinExistence type="predicted"/>
<reference evidence="2 3" key="1">
    <citation type="submission" date="2017-07" db="EMBL/GenBank/DDBJ databases">
        <title>Whole genome sequence of Azospirillum brasilense 2A1, a potential biofertilizer strain.</title>
        <authorList>
            <person name="Fontana C.A."/>
            <person name="Toffoli L.M."/>
            <person name="Salazar S.M."/>
            <person name="Puglisi E."/>
            <person name="Pedraza R."/>
            <person name="Bassi D."/>
            <person name="Cocconcelli P.S."/>
        </authorList>
    </citation>
    <scope>NUCLEOTIDE SEQUENCE [LARGE SCALE GENOMIC DNA]</scope>
    <source>
        <strain evidence="2 3">2A1</strain>
        <plasmid evidence="2">unnamed</plasmid>
    </source>
</reference>
<sequence>MELHEEMDALRERSGASFRDLLSAVIASEAKRVEAEAQALAEEFYKESADVRATMPPSQHARYSVRVERRAAGVSIRWILIRFFGPKTDRKRFDKTVPRGEGATYPMAAFTEAQSWERAVISSLEKWFGPLRSRSKMLAQISVLGANYQQTEEKARRDREEFDASLPDF</sequence>
<geneLocation type="plasmid" evidence="2">
    <name>unnamed</name>
</geneLocation>
<organism evidence="2 3">
    <name type="scientific">Azospirillum brasilense</name>
    <dbReference type="NCBI Taxonomy" id="192"/>
    <lineage>
        <taxon>Bacteria</taxon>
        <taxon>Pseudomonadati</taxon>
        <taxon>Pseudomonadota</taxon>
        <taxon>Alphaproteobacteria</taxon>
        <taxon>Rhodospirillales</taxon>
        <taxon>Azospirillaceae</taxon>
        <taxon>Azospirillum</taxon>
    </lineage>
</organism>
<comment type="caution">
    <text evidence="2">The sequence shown here is derived from an EMBL/GenBank/DDBJ whole genome shotgun (WGS) entry which is preliminary data.</text>
</comment>
<dbReference type="EMBL" id="NOWT01000023">
    <property type="protein sequence ID" value="OYD82329.1"/>
    <property type="molecule type" value="Genomic_DNA"/>
</dbReference>
<dbReference type="Proteomes" id="UP000215367">
    <property type="component" value="Unassembled WGS sequence"/>
</dbReference>
<evidence type="ECO:0000313" key="3">
    <source>
        <dbReference type="Proteomes" id="UP000215367"/>
    </source>
</evidence>
<accession>A0A235H945</accession>
<dbReference type="Pfam" id="PF19456">
    <property type="entry name" value="MobI"/>
    <property type="match status" value="1"/>
</dbReference>
<dbReference type="InterPro" id="IPR045809">
    <property type="entry name" value="MobI"/>
</dbReference>
<gene>
    <name evidence="2" type="ORF">CHT98_21505</name>
</gene>
<feature type="region of interest" description="Disordered" evidence="1">
    <location>
        <begin position="149"/>
        <end position="169"/>
    </location>
</feature>
<evidence type="ECO:0000313" key="2">
    <source>
        <dbReference type="EMBL" id="OYD82329.1"/>
    </source>
</evidence>
<keyword evidence="2" id="KW-0614">Plasmid</keyword>
<protein>
    <submittedName>
        <fullName evidence="2">Uncharacterized protein</fullName>
    </submittedName>
</protein>
<evidence type="ECO:0000256" key="1">
    <source>
        <dbReference type="SAM" id="MobiDB-lite"/>
    </source>
</evidence>